<feature type="binding site" evidence="7">
    <location>
        <position position="196"/>
    </location>
    <ligand>
        <name>D-alanine</name>
        <dbReference type="ChEBI" id="CHEBI:57416"/>
    </ligand>
</feature>
<dbReference type="Pfam" id="PF13193">
    <property type="entry name" value="AMP-binding_C"/>
    <property type="match status" value="1"/>
</dbReference>
<dbReference type="InterPro" id="IPR042099">
    <property type="entry name" value="ANL_N_sf"/>
</dbReference>
<evidence type="ECO:0000256" key="1">
    <source>
        <dbReference type="ARBA" id="ARBA00022490"/>
    </source>
</evidence>
<dbReference type="GO" id="GO:0070395">
    <property type="term" value="P:lipoteichoic acid biosynthetic process"/>
    <property type="evidence" value="ECO:0007669"/>
    <property type="project" value="UniProtKB-UniRule"/>
</dbReference>
<dbReference type="NCBIfam" id="NF003417">
    <property type="entry name" value="PRK04813.1"/>
    <property type="match status" value="1"/>
</dbReference>
<evidence type="ECO:0000256" key="7">
    <source>
        <dbReference type="HAMAP-Rule" id="MF_00593"/>
    </source>
</evidence>
<keyword evidence="3 7" id="KW-0547">Nucleotide-binding</keyword>
<name>A0A6A8LAL0_BACVE</name>
<comment type="pathway">
    <text evidence="7">Cell wall biogenesis; lipoteichoic acid biosynthesis.</text>
</comment>
<feature type="binding site" evidence="7">
    <location>
        <begin position="291"/>
        <end position="296"/>
    </location>
    <ligand>
        <name>ATP</name>
        <dbReference type="ChEBI" id="CHEBI:30616"/>
    </ligand>
</feature>
<protein>
    <recommendedName>
        <fullName evidence="7">D-alanine--D-alanyl carrier protein ligase</fullName>
        <shortName evidence="7">DCL</shortName>
        <ecNumber evidence="7">6.2.1.54</ecNumber>
    </recommendedName>
    <alternativeName>
        <fullName evidence="7">D-alanine--poly(phosphoribitol) ligase subunit 1</fullName>
    </alternativeName>
    <alternativeName>
        <fullName evidence="7">D-alanine-activating enzyme</fullName>
        <shortName evidence="7">DAE</shortName>
    </alternativeName>
</protein>
<comment type="similarity">
    <text evidence="6 7">Belongs to the ATP-dependent AMP-binding enzyme family. DltA subfamily.</text>
</comment>
<feature type="binding site" evidence="7">
    <location>
        <position position="491"/>
    </location>
    <ligand>
        <name>ATP</name>
        <dbReference type="ChEBI" id="CHEBI:30616"/>
    </ligand>
</feature>
<dbReference type="InterPro" id="IPR010072">
    <property type="entry name" value="DltA"/>
</dbReference>
<organism evidence="10">
    <name type="scientific">Bacillus velezensis</name>
    <dbReference type="NCBI Taxonomy" id="492670"/>
    <lineage>
        <taxon>Bacteria</taxon>
        <taxon>Bacillati</taxon>
        <taxon>Bacillota</taxon>
        <taxon>Bacilli</taxon>
        <taxon>Bacillales</taxon>
        <taxon>Bacillaceae</taxon>
        <taxon>Bacillus</taxon>
        <taxon>Bacillus amyloliquefaciens group</taxon>
    </lineage>
</organism>
<dbReference type="AlphaFoldDB" id="A0A6A8LAL0"/>
<dbReference type="Gene3D" id="3.30.300.30">
    <property type="match status" value="1"/>
</dbReference>
<comment type="catalytic activity">
    <reaction evidence="7">
        <text>holo-[D-alanyl-carrier protein] + D-alanine + ATP = D-alanyl-[D-alanyl-carrier protein] + AMP + diphosphate</text>
        <dbReference type="Rhea" id="RHEA:55132"/>
        <dbReference type="Rhea" id="RHEA-COMP:14102"/>
        <dbReference type="Rhea" id="RHEA-COMP:14103"/>
        <dbReference type="ChEBI" id="CHEBI:30616"/>
        <dbReference type="ChEBI" id="CHEBI:33019"/>
        <dbReference type="ChEBI" id="CHEBI:57416"/>
        <dbReference type="ChEBI" id="CHEBI:64479"/>
        <dbReference type="ChEBI" id="CHEBI:138620"/>
        <dbReference type="ChEBI" id="CHEBI:456215"/>
        <dbReference type="EC" id="6.2.1.54"/>
    </reaction>
</comment>
<evidence type="ECO:0000256" key="3">
    <source>
        <dbReference type="ARBA" id="ARBA00022741"/>
    </source>
</evidence>
<feature type="domain" description="AMP-binding enzyme C-terminal" evidence="9">
    <location>
        <begin position="412"/>
        <end position="491"/>
    </location>
</feature>
<feature type="binding site" evidence="7">
    <location>
        <position position="300"/>
    </location>
    <ligand>
        <name>D-alanine</name>
        <dbReference type="ChEBI" id="CHEBI:57416"/>
    </ligand>
</feature>
<comment type="function">
    <text evidence="5 7">Catalyzes the first step in the D-alanylation of lipoteichoic acid (LTA), the activation of D-alanine and its transfer onto the D-alanyl carrier protein (Dcp) DltC. In an ATP-dependent two-step reaction, forms a high energy D-alanyl-AMP intermediate, followed by transfer of the D-alanyl residue as a thiol ester to the phosphopantheinyl prosthetic group of the Dcp. D-alanylation of LTA plays an important role in modulating the properties of the cell wall in Gram-positive bacteria, influencing the net charge of the cell wall.</text>
</comment>
<dbReference type="EC" id="6.2.1.54" evidence="7"/>
<accession>A0A6A8LAL0</accession>
<evidence type="ECO:0000259" key="8">
    <source>
        <dbReference type="Pfam" id="PF00501"/>
    </source>
</evidence>
<sequence length="503" mass="55627">MKLLDAIKTYADAKPQAEAFRSLDHSLTYGELWDLSERVASGIQKHTADGSKAPVLVYGHMEPNMIVSFLGSVKAGRPYIPVDVSIPAERIVKIIESSGAELLISVSGDAVDTGSNLIKTVTPEELAADGDADLSRENWVKELDTFYIIYTSGSTGNPKGVQISADNLQSFTDWICRDFPVGGGKTFLNQAPFSFDLSVMDIFPSLQTGGTLHCVTKDKINKPKVLFEELEKSKLNVWTSTPSFVQMCLMDPGFTQELLPEAEVFMFCGEALPAAVAQELLNRFPKARVFNTYGPTETTVAVTSVEITQQIIDENESLPVGFAKPDMNIFIMDENGNKLPDGEKGEIIIAGPSVSKGYLGEPSLTEKAFFSIDGQWAYHTGDAGYVQDGQIFCQGRLDFQIKLHGYRMELEEIEVHVRQSQYVQTAVVIPYQPNGPVEYLIAAIVPEKHDFEKEFQLTSAIKKELAASLPAYMIPRKFIYQDHIQMTANGKIDRKRIGEEVLV</sequence>
<dbReference type="InterPro" id="IPR020845">
    <property type="entry name" value="AMP-binding_CS"/>
</dbReference>
<evidence type="ECO:0000256" key="4">
    <source>
        <dbReference type="ARBA" id="ARBA00022840"/>
    </source>
</evidence>
<dbReference type="EMBL" id="WKKV01000001">
    <property type="protein sequence ID" value="MSE00578.1"/>
    <property type="molecule type" value="Genomic_DNA"/>
</dbReference>
<dbReference type="PANTHER" id="PTHR45398">
    <property type="match status" value="1"/>
</dbReference>
<dbReference type="GO" id="GO:0005524">
    <property type="term" value="F:ATP binding"/>
    <property type="evidence" value="ECO:0007669"/>
    <property type="project" value="UniProtKB-KW"/>
</dbReference>
<dbReference type="InterPro" id="IPR000873">
    <property type="entry name" value="AMP-dep_synth/lig_dom"/>
</dbReference>
<evidence type="ECO:0000259" key="9">
    <source>
        <dbReference type="Pfam" id="PF13193"/>
    </source>
</evidence>
<dbReference type="InterPro" id="IPR025110">
    <property type="entry name" value="AMP-bd_C"/>
</dbReference>
<feature type="binding site" evidence="7">
    <location>
        <begin position="151"/>
        <end position="152"/>
    </location>
    <ligand>
        <name>ATP</name>
        <dbReference type="ChEBI" id="CHEBI:30616"/>
    </ligand>
</feature>
<dbReference type="Gene3D" id="3.40.50.12780">
    <property type="entry name" value="N-terminal domain of ligase-like"/>
    <property type="match status" value="1"/>
</dbReference>
<dbReference type="NCBIfam" id="TIGR01734">
    <property type="entry name" value="D-ala-DACP-lig"/>
    <property type="match status" value="1"/>
</dbReference>
<dbReference type="GO" id="GO:0005737">
    <property type="term" value="C:cytoplasm"/>
    <property type="evidence" value="ECO:0007669"/>
    <property type="project" value="UniProtKB-SubCell"/>
</dbReference>
<dbReference type="InterPro" id="IPR044507">
    <property type="entry name" value="DltA-like"/>
</dbReference>
<feature type="domain" description="AMP-dependent synthetase/ligase" evidence="8">
    <location>
        <begin position="10"/>
        <end position="359"/>
    </location>
</feature>
<evidence type="ECO:0000313" key="10">
    <source>
        <dbReference type="EMBL" id="MSE00578.1"/>
    </source>
</evidence>
<keyword evidence="4 7" id="KW-0067">ATP-binding</keyword>
<keyword evidence="2 7" id="KW-0436">Ligase</keyword>
<dbReference type="NCBIfam" id="TIGR01733">
    <property type="entry name" value="AA-adenyl-dom"/>
    <property type="match status" value="1"/>
</dbReference>
<keyword evidence="1 7" id="KW-0963">Cytoplasm</keyword>
<dbReference type="InterPro" id="IPR010071">
    <property type="entry name" value="AA_adenyl_dom"/>
</dbReference>
<dbReference type="HAMAP" id="MF_00593">
    <property type="entry name" value="DltA"/>
    <property type="match status" value="1"/>
</dbReference>
<dbReference type="SUPFAM" id="SSF56801">
    <property type="entry name" value="Acetyl-CoA synthetase-like"/>
    <property type="match status" value="1"/>
</dbReference>
<dbReference type="PANTHER" id="PTHR45398:SF1">
    <property type="entry name" value="ENZYME, PUTATIVE (JCVI)-RELATED"/>
    <property type="match status" value="1"/>
</dbReference>
<dbReference type="Pfam" id="PF00501">
    <property type="entry name" value="AMP-binding"/>
    <property type="match status" value="1"/>
</dbReference>
<evidence type="ECO:0000256" key="2">
    <source>
        <dbReference type="ARBA" id="ARBA00022598"/>
    </source>
</evidence>
<dbReference type="RefSeq" id="WP_003150879.1">
    <property type="nucleotide sequence ID" value="NZ_AP028932.1"/>
</dbReference>
<feature type="binding site" evidence="7">
    <location>
        <position position="491"/>
    </location>
    <ligand>
        <name>D-alanine</name>
        <dbReference type="ChEBI" id="CHEBI:57416"/>
    </ligand>
</feature>
<dbReference type="FunFam" id="3.30.300.30:FF:000012">
    <property type="entry name" value="D-alanine--D-alanyl carrier protein ligase"/>
    <property type="match status" value="1"/>
</dbReference>
<proteinExistence type="inferred from homology"/>
<evidence type="ECO:0000256" key="5">
    <source>
        <dbReference type="ARBA" id="ARBA00054605"/>
    </source>
</evidence>
<dbReference type="InterPro" id="IPR045851">
    <property type="entry name" value="AMP-bd_C_sf"/>
</dbReference>
<dbReference type="PROSITE" id="PS00455">
    <property type="entry name" value="AMP_BINDING"/>
    <property type="match status" value="1"/>
</dbReference>
<dbReference type="CDD" id="cd05945">
    <property type="entry name" value="DltA"/>
    <property type="match status" value="1"/>
</dbReference>
<feature type="binding site" evidence="7">
    <location>
        <position position="382"/>
    </location>
    <ligand>
        <name>ATP</name>
        <dbReference type="ChEBI" id="CHEBI:30616"/>
    </ligand>
</feature>
<reference evidence="10" key="1">
    <citation type="submission" date="2019-11" db="EMBL/GenBank/DDBJ databases">
        <title>Draft Genome Sequence of Plant Growth-Promoting Rhizosphere-Associated Bacteria.</title>
        <authorList>
            <person name="Vasilyev I.Y."/>
            <person name="Radchenko V."/>
            <person name="Ilnitskaya E.V."/>
        </authorList>
    </citation>
    <scope>NUCLEOTIDE SEQUENCE</scope>
    <source>
        <strain evidence="10">VRA_517_n</strain>
    </source>
</reference>
<comment type="caution">
    <text evidence="10">The sequence shown here is derived from an EMBL/GenBank/DDBJ whole genome shotgun (WGS) entry which is preliminary data.</text>
</comment>
<comment type="subcellular location">
    <subcellularLocation>
        <location evidence="7">Cytoplasm</location>
    </subcellularLocation>
</comment>
<comment type="caution">
    <text evidence="7">Lacks conserved residue(s) required for the propagation of feature annotation.</text>
</comment>
<dbReference type="UniPathway" id="UPA00556"/>
<evidence type="ECO:0000256" key="6">
    <source>
        <dbReference type="ARBA" id="ARBA00061336"/>
    </source>
</evidence>
<dbReference type="GO" id="GO:0047473">
    <property type="term" value="F:D-alanine [D-alanyl carrier protein] ligase activity"/>
    <property type="evidence" value="ECO:0007669"/>
    <property type="project" value="UniProtKB-UniRule"/>
</dbReference>
<gene>
    <name evidence="7 10" type="primary">dltA</name>
    <name evidence="10" type="ORF">GKC39_00690</name>
</gene>